<evidence type="ECO:0000313" key="1">
    <source>
        <dbReference type="EMBL" id="MFA9477645.1"/>
    </source>
</evidence>
<dbReference type="InterPro" id="IPR008930">
    <property type="entry name" value="Terpenoid_cyclase/PrenylTrfase"/>
</dbReference>
<proteinExistence type="predicted"/>
<reference evidence="1 2" key="1">
    <citation type="submission" date="2024-08" db="EMBL/GenBank/DDBJ databases">
        <title>Whole-genome sequencing of halo(alkali)philic microorganisms from hypersaline lakes.</title>
        <authorList>
            <person name="Sorokin D.Y."/>
            <person name="Merkel A.Y."/>
            <person name="Messina E."/>
            <person name="Yakimov M."/>
        </authorList>
    </citation>
    <scope>NUCLEOTIDE SEQUENCE [LARGE SCALE GENOMIC DNA]</scope>
    <source>
        <strain evidence="1 2">AB-hyl4</strain>
    </source>
</reference>
<dbReference type="RefSeq" id="WP_425344572.1">
    <property type="nucleotide sequence ID" value="NZ_JBGUBD010000003.1"/>
</dbReference>
<dbReference type="EMBL" id="JBGUBD010000003">
    <property type="protein sequence ID" value="MFA9477645.1"/>
    <property type="molecule type" value="Genomic_DNA"/>
</dbReference>
<organism evidence="1 2">
    <name type="scientific">Natronomicrosphaera hydrolytica</name>
    <dbReference type="NCBI Taxonomy" id="3242702"/>
    <lineage>
        <taxon>Bacteria</taxon>
        <taxon>Pseudomonadati</taxon>
        <taxon>Planctomycetota</taxon>
        <taxon>Phycisphaerae</taxon>
        <taxon>Phycisphaerales</taxon>
        <taxon>Phycisphaeraceae</taxon>
        <taxon>Natronomicrosphaera</taxon>
    </lineage>
</organism>
<dbReference type="Proteomes" id="UP001575105">
    <property type="component" value="Unassembled WGS sequence"/>
</dbReference>
<gene>
    <name evidence="1" type="ORF">ACERK3_04985</name>
</gene>
<name>A0ABV4U216_9BACT</name>
<accession>A0ABV4U216</accession>
<comment type="caution">
    <text evidence="1">The sequence shown here is derived from an EMBL/GenBank/DDBJ whole genome shotgun (WGS) entry which is preliminary data.</text>
</comment>
<dbReference type="Gene3D" id="1.50.10.20">
    <property type="match status" value="1"/>
</dbReference>
<sequence>MLSLHRIEKQFHAGEHERLLRQVLDNGLRLPLPLRVRLSQGRATAIAMGLRRVVELTYGPGPLSRAMIAALLAEQSASGAFLADDRPDPLATAAAVSALAMVRRDHPTAAGPEVDEAHDRALAALSEMQDGDGLFRAGDDRSDADRARSAAFVLWLLAADAAFRQSVRMADVRNWFESRLSRLEATTAELYQLACLSRPIDPPRTPALAAIAA</sequence>
<keyword evidence="2" id="KW-1185">Reference proteome</keyword>
<evidence type="ECO:0000313" key="2">
    <source>
        <dbReference type="Proteomes" id="UP001575105"/>
    </source>
</evidence>
<protein>
    <submittedName>
        <fullName evidence="1">Uncharacterized protein</fullName>
    </submittedName>
</protein>
<dbReference type="SUPFAM" id="SSF48239">
    <property type="entry name" value="Terpenoid cyclases/Protein prenyltransferases"/>
    <property type="match status" value="1"/>
</dbReference>